<dbReference type="GO" id="GO:0051536">
    <property type="term" value="F:iron-sulfur cluster binding"/>
    <property type="evidence" value="ECO:0007669"/>
    <property type="project" value="InterPro"/>
</dbReference>
<gene>
    <name evidence="3" type="ORF">CEN89_344</name>
</gene>
<dbReference type="EMBL" id="VMGK01000009">
    <property type="protein sequence ID" value="TSC92979.1"/>
    <property type="molecule type" value="Genomic_DNA"/>
</dbReference>
<comment type="caution">
    <text evidence="3">The sequence shown here is derived from an EMBL/GenBank/DDBJ whole genome shotgun (WGS) entry which is preliminary data.</text>
</comment>
<sequence length="281" mass="31155">MFASLYLGYCILLHAQIPHPKTLSNLNSNLIMKPTIAIYDFTDCEGCEVQLISLLEDFLEIEKRVEIVNWRLGQEDNHQIQFDICIIEGTPITREEQKLLRSLRKRSKILVALGACAALGGVPASVDQTQRKKWLKKIYGAKYKSRGDSAKPLSNFVKVDAIIPGCPATKKDILRAITDLLDGKIPATQNFPVCKECKANNNPCRLLNNQPCLGPVSIGGCDAICVSGGAGCWGCRGLLENGNLPAFRKTLEKFMTKQEIEQFMSVFLSNDLIINKPNTKT</sequence>
<accession>A0A554LK01</accession>
<feature type="domain" description="NADH:ubiquinone oxidoreductase-like 20kDa subunit" evidence="2">
    <location>
        <begin position="44"/>
        <end position="179"/>
    </location>
</feature>
<dbReference type="GO" id="GO:0016491">
    <property type="term" value="F:oxidoreductase activity"/>
    <property type="evidence" value="ECO:0007669"/>
    <property type="project" value="UniProtKB-KW"/>
</dbReference>
<evidence type="ECO:0000313" key="4">
    <source>
        <dbReference type="Proteomes" id="UP000315689"/>
    </source>
</evidence>
<dbReference type="Proteomes" id="UP000315689">
    <property type="component" value="Unassembled WGS sequence"/>
</dbReference>
<keyword evidence="3" id="KW-0830">Ubiquinone</keyword>
<dbReference type="PANTHER" id="PTHR42845">
    <property type="entry name" value="COENZYME F420-REDUCING HYDROGENASE, GAMMA SUBUNIT"/>
    <property type="match status" value="1"/>
</dbReference>
<dbReference type="Pfam" id="PF01058">
    <property type="entry name" value="Oxidored_q6"/>
    <property type="match status" value="1"/>
</dbReference>
<name>A0A554LK01_9BACT</name>
<evidence type="ECO:0000259" key="2">
    <source>
        <dbReference type="Pfam" id="PF01058"/>
    </source>
</evidence>
<proteinExistence type="predicted"/>
<dbReference type="InterPro" id="IPR006137">
    <property type="entry name" value="NADH_UbQ_OxRdtase-like_20kDa"/>
</dbReference>
<dbReference type="PANTHER" id="PTHR42845:SF3">
    <property type="entry name" value="CYTOSOLIC NIFE-HYDROGENASE, DELTA SUBUNIT"/>
    <property type="match status" value="1"/>
</dbReference>
<dbReference type="InterPro" id="IPR037024">
    <property type="entry name" value="NiFe_Hase_small_N_sf"/>
</dbReference>
<protein>
    <submittedName>
        <fullName evidence="3">NADH ubiquinone oxidoreductase 20 kDa subunit</fullName>
    </submittedName>
</protein>
<reference evidence="3 4" key="1">
    <citation type="submission" date="2017-07" db="EMBL/GenBank/DDBJ databases">
        <title>Mechanisms for carbon and nitrogen cycling indicate functional differentiation within the Candidate Phyla Radiation.</title>
        <authorList>
            <person name="Danczak R.E."/>
            <person name="Johnston M.D."/>
            <person name="Kenah C."/>
            <person name="Slattery M."/>
            <person name="Wrighton K.C."/>
            <person name="Wilkins M.J."/>
        </authorList>
    </citation>
    <scope>NUCLEOTIDE SEQUENCE [LARGE SCALE GENOMIC DNA]</scope>
    <source>
        <strain evidence="3">Licking1014_7</strain>
    </source>
</reference>
<evidence type="ECO:0000313" key="3">
    <source>
        <dbReference type="EMBL" id="TSC92979.1"/>
    </source>
</evidence>
<evidence type="ECO:0000256" key="1">
    <source>
        <dbReference type="ARBA" id="ARBA00023002"/>
    </source>
</evidence>
<keyword evidence="1" id="KW-0560">Oxidoreductase</keyword>
<dbReference type="SUPFAM" id="SSF56770">
    <property type="entry name" value="HydA/Nqo6-like"/>
    <property type="match status" value="1"/>
</dbReference>
<dbReference type="Gene3D" id="3.40.50.700">
    <property type="entry name" value="NADH:ubiquinone oxidoreductase-like, 20kDa subunit"/>
    <property type="match status" value="1"/>
</dbReference>
<dbReference type="AlphaFoldDB" id="A0A554LK01"/>
<dbReference type="InterPro" id="IPR051349">
    <property type="entry name" value="Hydrogenase_assoc-protein"/>
</dbReference>
<organism evidence="3 4">
    <name type="scientific">Candidatus Berkelbacteria bacterium Licking1014_7</name>
    <dbReference type="NCBI Taxonomy" id="2017147"/>
    <lineage>
        <taxon>Bacteria</taxon>
        <taxon>Candidatus Berkelbacteria</taxon>
    </lineage>
</organism>